<proteinExistence type="predicted"/>
<accession>A0A0B7FDF9</accession>
<keyword evidence="3" id="KW-1185">Reference proteome</keyword>
<feature type="region of interest" description="Disordered" evidence="1">
    <location>
        <begin position="105"/>
        <end position="124"/>
    </location>
</feature>
<feature type="compositionally biased region" description="Low complexity" evidence="1">
    <location>
        <begin position="105"/>
        <end position="117"/>
    </location>
</feature>
<dbReference type="STRING" id="1108050.A0A0B7FDF9"/>
<dbReference type="OrthoDB" id="10292250at2759"/>
<reference evidence="2 3" key="1">
    <citation type="submission" date="2014-11" db="EMBL/GenBank/DDBJ databases">
        <authorList>
            <person name="Wibberg Daniel"/>
        </authorList>
    </citation>
    <scope>NUCLEOTIDE SEQUENCE [LARGE SCALE GENOMIC DNA]</scope>
    <source>
        <strain evidence="2">Rhizoctonia solani AG1-IB 7/3/14</strain>
    </source>
</reference>
<dbReference type="PANTHER" id="PTHR35585:SF1">
    <property type="entry name" value="HHE DOMAIN PROTEIN (AFU_ORTHOLOGUE AFUA_4G00730)"/>
    <property type="match status" value="1"/>
</dbReference>
<sequence>MVREVSLHSDSEELSIYRAMSENELHHCAEDDQAAHRVMKEAFKHVDSSSVSKLGIYGYAEAVQRACEVLFKHAEEEERDHYKKLSSILDPLERSHLATDFLKARSASASRPHPSAPQGDGIGQRLMEKMVKRVDSVINKARNDVPLKYQRAYVDAV</sequence>
<dbReference type="Proteomes" id="UP000059188">
    <property type="component" value="Unassembled WGS sequence"/>
</dbReference>
<dbReference type="PANTHER" id="PTHR35585">
    <property type="entry name" value="HHE DOMAIN PROTEIN (AFU_ORTHOLOGUE AFUA_4G00730)"/>
    <property type="match status" value="1"/>
</dbReference>
<gene>
    <name evidence="2" type="ORF">RSOLAG1IB_11621</name>
</gene>
<dbReference type="AlphaFoldDB" id="A0A0B7FDF9"/>
<evidence type="ECO:0000256" key="1">
    <source>
        <dbReference type="SAM" id="MobiDB-lite"/>
    </source>
</evidence>
<name>A0A0B7FDF9_THACB</name>
<evidence type="ECO:0000313" key="3">
    <source>
        <dbReference type="Proteomes" id="UP000059188"/>
    </source>
</evidence>
<dbReference type="EMBL" id="LN679256">
    <property type="protein sequence ID" value="CEL54223.1"/>
    <property type="molecule type" value="Genomic_DNA"/>
</dbReference>
<evidence type="ECO:0000313" key="2">
    <source>
        <dbReference type="EMBL" id="CEL54223.1"/>
    </source>
</evidence>
<organism evidence="2 3">
    <name type="scientific">Thanatephorus cucumeris (strain AG1-IB / isolate 7/3/14)</name>
    <name type="common">Lettuce bottom rot fungus</name>
    <name type="synonym">Rhizoctonia solani</name>
    <dbReference type="NCBI Taxonomy" id="1108050"/>
    <lineage>
        <taxon>Eukaryota</taxon>
        <taxon>Fungi</taxon>
        <taxon>Dikarya</taxon>
        <taxon>Basidiomycota</taxon>
        <taxon>Agaricomycotina</taxon>
        <taxon>Agaricomycetes</taxon>
        <taxon>Cantharellales</taxon>
        <taxon>Ceratobasidiaceae</taxon>
        <taxon>Rhizoctonia</taxon>
        <taxon>Rhizoctonia solani AG-1</taxon>
    </lineage>
</organism>
<protein>
    <submittedName>
        <fullName evidence="2">Uncharacterized protein</fullName>
    </submittedName>
</protein>